<dbReference type="Proteomes" id="UP001054945">
    <property type="component" value="Unassembled WGS sequence"/>
</dbReference>
<dbReference type="EMBL" id="BPLR01008995">
    <property type="protein sequence ID" value="GIY28861.1"/>
    <property type="molecule type" value="Genomic_DNA"/>
</dbReference>
<name>A0AAV4S6R4_CAEEX</name>
<evidence type="ECO:0000313" key="1">
    <source>
        <dbReference type="EMBL" id="GIY28861.1"/>
    </source>
</evidence>
<proteinExistence type="predicted"/>
<sequence>MFAYQLFATIINFFHQHPLPSTRPGHNPGKDENLSGRFIATPWLKFSNVSVNEELLLSNNNGTYILNYVRLENLLTSNISRVLQILSE</sequence>
<dbReference type="AlphaFoldDB" id="A0AAV4S6R4"/>
<organism evidence="1 2">
    <name type="scientific">Caerostris extrusa</name>
    <name type="common">Bark spider</name>
    <name type="synonym">Caerostris bankana</name>
    <dbReference type="NCBI Taxonomy" id="172846"/>
    <lineage>
        <taxon>Eukaryota</taxon>
        <taxon>Metazoa</taxon>
        <taxon>Ecdysozoa</taxon>
        <taxon>Arthropoda</taxon>
        <taxon>Chelicerata</taxon>
        <taxon>Arachnida</taxon>
        <taxon>Araneae</taxon>
        <taxon>Araneomorphae</taxon>
        <taxon>Entelegynae</taxon>
        <taxon>Araneoidea</taxon>
        <taxon>Araneidae</taxon>
        <taxon>Caerostris</taxon>
    </lineage>
</organism>
<keyword evidence="2" id="KW-1185">Reference proteome</keyword>
<comment type="caution">
    <text evidence="1">The sequence shown here is derived from an EMBL/GenBank/DDBJ whole genome shotgun (WGS) entry which is preliminary data.</text>
</comment>
<accession>A0AAV4S6R4</accession>
<evidence type="ECO:0000313" key="2">
    <source>
        <dbReference type="Proteomes" id="UP001054945"/>
    </source>
</evidence>
<gene>
    <name evidence="1" type="ORF">CEXT_336161</name>
</gene>
<protein>
    <submittedName>
        <fullName evidence="1">Uncharacterized protein</fullName>
    </submittedName>
</protein>
<reference evidence="1 2" key="1">
    <citation type="submission" date="2021-06" db="EMBL/GenBank/DDBJ databases">
        <title>Caerostris extrusa draft genome.</title>
        <authorList>
            <person name="Kono N."/>
            <person name="Arakawa K."/>
        </authorList>
    </citation>
    <scope>NUCLEOTIDE SEQUENCE [LARGE SCALE GENOMIC DNA]</scope>
</reference>